<evidence type="ECO:0000256" key="3">
    <source>
        <dbReference type="ARBA" id="ARBA00023004"/>
    </source>
</evidence>
<dbReference type="PANTHER" id="PTHR46300">
    <property type="entry name" value="P450, PUTATIVE (EUROFUNG)-RELATED-RELATED"/>
    <property type="match status" value="1"/>
</dbReference>
<gene>
    <name evidence="7" type="ORF">BCV72DRAFT_277210</name>
</gene>
<dbReference type="PRINTS" id="PR00385">
    <property type="entry name" value="P450"/>
</dbReference>
<dbReference type="VEuPathDB" id="FungiDB:BCV72DRAFT_277210"/>
<dbReference type="SUPFAM" id="SSF48264">
    <property type="entry name" value="Cytochrome P450"/>
    <property type="match status" value="1"/>
</dbReference>
<feature type="binding site" description="axial binding residue" evidence="5">
    <location>
        <position position="455"/>
    </location>
    <ligand>
        <name>heme</name>
        <dbReference type="ChEBI" id="CHEBI:30413"/>
    </ligand>
    <ligandPart>
        <name>Fe</name>
        <dbReference type="ChEBI" id="CHEBI:18248"/>
    </ligandPart>
</feature>
<reference evidence="7" key="1">
    <citation type="journal article" date="2016" name="Proc. Natl. Acad. Sci. U.S.A.">
        <title>Lipid metabolic changes in an early divergent fungus govern the establishment of a mutualistic symbiosis with endobacteria.</title>
        <authorList>
            <person name="Lastovetsky O.A."/>
            <person name="Gaspar M.L."/>
            <person name="Mondo S.J."/>
            <person name="LaButti K.M."/>
            <person name="Sandor L."/>
            <person name="Grigoriev I.V."/>
            <person name="Henry S.A."/>
            <person name="Pawlowska T.E."/>
        </authorList>
    </citation>
    <scope>NUCLEOTIDE SEQUENCE [LARGE SCALE GENOMIC DNA]</scope>
    <source>
        <strain evidence="7">ATCC 52814</strain>
    </source>
</reference>
<accession>A0A1X0QYH7</accession>
<dbReference type="OrthoDB" id="1055148at2759"/>
<dbReference type="InterPro" id="IPR036396">
    <property type="entry name" value="Cyt_P450_sf"/>
</dbReference>
<proteinExistence type="inferred from homology"/>
<sequence length="520" mass="59540">MYSLLIDHLHLAASVTLSSVIGYVFWKMYQQLNTNELLPPKAPGYIPILGHILQLIKPIPIHILFSNWSHEVGPIYTCYFGAQRWIVLNSSDLIKDLIVGRGTIYSSRKMPTALTEDLFQGEKGGAFAFMPYGSKWRSFRRIAHLGLIKPKITLYQTIIDERRTSFISHLYHISTENENMHGEGISLSYFIEHYTLTSILAIVFGDMCFFEPSDPLLHRIFSLTERAAKALSPSDQIKEFFPILKKILPKTKTRYIEISNDVQSFYNALLQQFKTQENRQKCFVKDIIDQGELTDLQIIHFIALFVGAGSETTGSTIEWAVAYLANHPEIQEMAYEEIKSQIGLYRLPGADDEPLLPFVQCIILETLRMRPPAPVAIPHATSTDDTYKSWHIPKGTIIVMNLFAIHHDPIRYPDPYQFKPERHIQFVKDTLDDRKLSQSVEDRPHLSFSTGRRVCVGIHLAERSLFMALSALLACFKIERVSEQLIDVDVVRDVRGATLAIPHYKIRLIPRHDKVSLFTK</sequence>
<dbReference type="EMBL" id="KV921961">
    <property type="protein sequence ID" value="ORE04812.1"/>
    <property type="molecule type" value="Genomic_DNA"/>
</dbReference>
<comment type="similarity">
    <text evidence="6">Belongs to the cytochrome P450 family.</text>
</comment>
<comment type="cofactor">
    <cofactor evidence="5">
        <name>heme</name>
        <dbReference type="ChEBI" id="CHEBI:30413"/>
    </cofactor>
</comment>
<dbReference type="GO" id="GO:0005506">
    <property type="term" value="F:iron ion binding"/>
    <property type="evidence" value="ECO:0007669"/>
    <property type="project" value="InterPro"/>
</dbReference>
<dbReference type="InterPro" id="IPR017972">
    <property type="entry name" value="Cyt_P450_CS"/>
</dbReference>
<dbReference type="InterPro" id="IPR002401">
    <property type="entry name" value="Cyt_P450_E_grp-I"/>
</dbReference>
<dbReference type="InterPro" id="IPR001128">
    <property type="entry name" value="Cyt_P450"/>
</dbReference>
<name>A0A1X0QYH7_RHIZD</name>
<dbReference type="PRINTS" id="PR00463">
    <property type="entry name" value="EP450I"/>
</dbReference>
<protein>
    <submittedName>
        <fullName evidence="7">Cytochrome P450</fullName>
    </submittedName>
</protein>
<keyword evidence="1 5" id="KW-0479">Metal-binding</keyword>
<dbReference type="GO" id="GO:0020037">
    <property type="term" value="F:heme binding"/>
    <property type="evidence" value="ECO:0007669"/>
    <property type="project" value="InterPro"/>
</dbReference>
<evidence type="ECO:0000256" key="5">
    <source>
        <dbReference type="PIRSR" id="PIRSR602401-1"/>
    </source>
</evidence>
<dbReference type="PROSITE" id="PS00086">
    <property type="entry name" value="CYTOCHROME_P450"/>
    <property type="match status" value="1"/>
</dbReference>
<keyword evidence="5 6" id="KW-0349">Heme</keyword>
<evidence type="ECO:0000256" key="4">
    <source>
        <dbReference type="ARBA" id="ARBA00023033"/>
    </source>
</evidence>
<dbReference type="PANTHER" id="PTHR46300:SF2">
    <property type="entry name" value="CYTOCHROME P450 MONOOXYGENASE ALNH-RELATED"/>
    <property type="match status" value="1"/>
</dbReference>
<dbReference type="Pfam" id="PF00067">
    <property type="entry name" value="p450"/>
    <property type="match status" value="1"/>
</dbReference>
<keyword evidence="3 5" id="KW-0408">Iron</keyword>
<keyword evidence="2 6" id="KW-0560">Oxidoreductase</keyword>
<evidence type="ECO:0000256" key="2">
    <source>
        <dbReference type="ARBA" id="ARBA00023002"/>
    </source>
</evidence>
<dbReference type="AlphaFoldDB" id="A0A1X0QYH7"/>
<dbReference type="Proteomes" id="UP000242414">
    <property type="component" value="Unassembled WGS sequence"/>
</dbReference>
<evidence type="ECO:0000256" key="1">
    <source>
        <dbReference type="ARBA" id="ARBA00022723"/>
    </source>
</evidence>
<dbReference type="GO" id="GO:0016705">
    <property type="term" value="F:oxidoreductase activity, acting on paired donors, with incorporation or reduction of molecular oxygen"/>
    <property type="evidence" value="ECO:0007669"/>
    <property type="project" value="InterPro"/>
</dbReference>
<evidence type="ECO:0000256" key="6">
    <source>
        <dbReference type="RuleBase" id="RU000461"/>
    </source>
</evidence>
<evidence type="ECO:0000313" key="7">
    <source>
        <dbReference type="EMBL" id="ORE04812.1"/>
    </source>
</evidence>
<dbReference type="Gene3D" id="1.10.630.10">
    <property type="entry name" value="Cytochrome P450"/>
    <property type="match status" value="1"/>
</dbReference>
<keyword evidence="4 6" id="KW-0503">Monooxygenase</keyword>
<organism evidence="7">
    <name type="scientific">Rhizopus microsporus var. microsporus</name>
    <dbReference type="NCBI Taxonomy" id="86635"/>
    <lineage>
        <taxon>Eukaryota</taxon>
        <taxon>Fungi</taxon>
        <taxon>Fungi incertae sedis</taxon>
        <taxon>Mucoromycota</taxon>
        <taxon>Mucoromycotina</taxon>
        <taxon>Mucoromycetes</taxon>
        <taxon>Mucorales</taxon>
        <taxon>Mucorineae</taxon>
        <taxon>Rhizopodaceae</taxon>
        <taxon>Rhizopus</taxon>
    </lineage>
</organism>
<dbReference type="GO" id="GO:0004497">
    <property type="term" value="F:monooxygenase activity"/>
    <property type="evidence" value="ECO:0007669"/>
    <property type="project" value="UniProtKB-KW"/>
</dbReference>
<dbReference type="InterPro" id="IPR050364">
    <property type="entry name" value="Cytochrome_P450_fung"/>
</dbReference>